<keyword evidence="1" id="KW-0328">Glycosyltransferase</keyword>
<keyword evidence="6" id="KW-1185">Reference proteome</keyword>
<proteinExistence type="predicted"/>
<dbReference type="InterPro" id="IPR028098">
    <property type="entry name" value="Glyco_trans_4-like_N"/>
</dbReference>
<dbReference type="Pfam" id="PF00534">
    <property type="entry name" value="Glycos_transf_1"/>
    <property type="match status" value="1"/>
</dbReference>
<comment type="caution">
    <text evidence="5">The sequence shown here is derived from an EMBL/GenBank/DDBJ whole genome shotgun (WGS) entry which is preliminary data.</text>
</comment>
<dbReference type="Gene3D" id="3.40.50.2000">
    <property type="entry name" value="Glycogen Phosphorylase B"/>
    <property type="match status" value="2"/>
</dbReference>
<feature type="domain" description="Glycosyl transferase family 1" evidence="3">
    <location>
        <begin position="191"/>
        <end position="342"/>
    </location>
</feature>
<dbReference type="Pfam" id="PF13439">
    <property type="entry name" value="Glyco_transf_4"/>
    <property type="match status" value="1"/>
</dbReference>
<dbReference type="CDD" id="cd03811">
    <property type="entry name" value="GT4_GT28_WabH-like"/>
    <property type="match status" value="1"/>
</dbReference>
<organism evidence="5 6">
    <name type="scientific">Patiriisocius marinus</name>
    <dbReference type="NCBI Taxonomy" id="1397112"/>
    <lineage>
        <taxon>Bacteria</taxon>
        <taxon>Pseudomonadati</taxon>
        <taxon>Bacteroidota</taxon>
        <taxon>Flavobacteriia</taxon>
        <taxon>Flavobacteriales</taxon>
        <taxon>Flavobacteriaceae</taxon>
        <taxon>Patiriisocius</taxon>
    </lineage>
</organism>
<protein>
    <submittedName>
        <fullName evidence="5">Glycosyl transferase</fullName>
    </submittedName>
</protein>
<evidence type="ECO:0000313" key="6">
    <source>
        <dbReference type="Proteomes" id="UP000326509"/>
    </source>
</evidence>
<gene>
    <name evidence="5" type="ORF">ULMA_20430</name>
</gene>
<evidence type="ECO:0000256" key="2">
    <source>
        <dbReference type="ARBA" id="ARBA00022679"/>
    </source>
</evidence>
<evidence type="ECO:0000259" key="4">
    <source>
        <dbReference type="Pfam" id="PF13439"/>
    </source>
</evidence>
<evidence type="ECO:0000259" key="3">
    <source>
        <dbReference type="Pfam" id="PF00534"/>
    </source>
</evidence>
<dbReference type="SUPFAM" id="SSF53756">
    <property type="entry name" value="UDP-Glycosyltransferase/glycogen phosphorylase"/>
    <property type="match status" value="1"/>
</dbReference>
<name>A0A5J4IQ69_9FLAO</name>
<dbReference type="GO" id="GO:0016757">
    <property type="term" value="F:glycosyltransferase activity"/>
    <property type="evidence" value="ECO:0007669"/>
    <property type="project" value="UniProtKB-KW"/>
</dbReference>
<evidence type="ECO:0000313" key="5">
    <source>
        <dbReference type="EMBL" id="GER59935.1"/>
    </source>
</evidence>
<keyword evidence="2 5" id="KW-0808">Transferase</keyword>
<dbReference type="AlphaFoldDB" id="A0A5J4IQ69"/>
<dbReference type="EMBL" id="BKCG01000005">
    <property type="protein sequence ID" value="GER59935.1"/>
    <property type="molecule type" value="Genomic_DNA"/>
</dbReference>
<dbReference type="OrthoDB" id="798298at2"/>
<reference evidence="5 6" key="1">
    <citation type="submission" date="2019-08" db="EMBL/GenBank/DDBJ databases">
        <title>Draft genome sequence of Ulvibacter marinus type strain NBRC 109484.</title>
        <authorList>
            <person name="Kawano K."/>
            <person name="Ushijima N."/>
            <person name="Kihara M."/>
            <person name="Itoh H."/>
        </authorList>
    </citation>
    <scope>NUCLEOTIDE SEQUENCE [LARGE SCALE GENOMIC DNA]</scope>
    <source>
        <strain evidence="5 6">NBRC 109484</strain>
    </source>
</reference>
<dbReference type="PANTHER" id="PTHR12526">
    <property type="entry name" value="GLYCOSYLTRANSFERASE"/>
    <property type="match status" value="1"/>
</dbReference>
<dbReference type="PANTHER" id="PTHR12526:SF510">
    <property type="entry name" value="D-INOSITOL 3-PHOSPHATE GLYCOSYLTRANSFERASE"/>
    <property type="match status" value="1"/>
</dbReference>
<evidence type="ECO:0000256" key="1">
    <source>
        <dbReference type="ARBA" id="ARBA00022676"/>
    </source>
</evidence>
<dbReference type="RefSeq" id="WP_151674399.1">
    <property type="nucleotide sequence ID" value="NZ_BKCG01000005.1"/>
</dbReference>
<feature type="domain" description="Glycosyltransferase subfamily 4-like N-terminal" evidence="4">
    <location>
        <begin position="22"/>
        <end position="177"/>
    </location>
</feature>
<dbReference type="Proteomes" id="UP000326509">
    <property type="component" value="Unassembled WGS sequence"/>
</dbReference>
<accession>A0A5J4IQ69</accession>
<dbReference type="InterPro" id="IPR001296">
    <property type="entry name" value="Glyco_trans_1"/>
</dbReference>
<sequence>MTQTANQSTFKICLVSISLAKGGAERSVAMCSQMLAAQGHNVHIAVLNDDVGFPFEGTLFNMGALKNTNGSVKSRLQRFIALRKYLTSEAFDVIIDHRPKNQYFRELFYAYYVYRNLKKCYVIHSSNVPEYFTHRTKSFVKVYNSTVKTVTVSDYITNEIAVKKGVTNVVTIHNAFNANWGKVEVQSQVSGTYILSYGRLVDTIKDFKFLMQSFEASLVWKQDIKLVIMGNGPDEAQLKLFANSLTCAAFITFLPFQKVPFAIVKGARCVTLTSKYEGFPMVLVESLAIGTPVVSLDIVSGPSEIIKHRKNGLLIKDRDVSQFGEALNLIATDEKLYLKLKQHTIPSVQAFSMEHIGIKWNKLLQDAIH</sequence>